<evidence type="ECO:0000259" key="3">
    <source>
        <dbReference type="PROSITE" id="PS50076"/>
    </source>
</evidence>
<dbReference type="InterPro" id="IPR036869">
    <property type="entry name" value="J_dom_sf"/>
</dbReference>
<dbReference type="PROSITE" id="PS50076">
    <property type="entry name" value="DNAJ_2"/>
    <property type="match status" value="1"/>
</dbReference>
<keyword evidence="5" id="KW-1185">Reference proteome</keyword>
<dbReference type="RefSeq" id="WP_060469838.1">
    <property type="nucleotide sequence ID" value="NZ_AP025514.1"/>
</dbReference>
<sequence length="169" mass="19897">MRSFGRRRNEFKFHILRKESDYIAIYDNDGADVILDDLEEQGYFYLDWIRAKNSVIAVEKWQQTQKEEVARLHHKNRELQETIDALEKEIEQLEKLSRNNPRSTRSNGLNDFSPYAILGVPEGCSDLQLIKKNYKRLSHIFHGDKSQSSETSDDMMKLINSAYDILKKK</sequence>
<dbReference type="InterPro" id="IPR001623">
    <property type="entry name" value="DnaJ_domain"/>
</dbReference>
<evidence type="ECO:0000313" key="4">
    <source>
        <dbReference type="EMBL" id="KWT95767.1"/>
    </source>
</evidence>
<evidence type="ECO:0000313" key="5">
    <source>
        <dbReference type="Proteomes" id="UP000057389"/>
    </source>
</evidence>
<comment type="caution">
    <text evidence="4">The sequence shown here is derived from an EMBL/GenBank/DDBJ whole genome shotgun (WGS) entry which is preliminary data.</text>
</comment>
<name>A0A109CYZ9_9VIBR</name>
<dbReference type="OrthoDB" id="5906522at2"/>
<dbReference type="AlphaFoldDB" id="A0A109CYZ9"/>
<proteinExistence type="predicted"/>
<dbReference type="SUPFAM" id="SSF46565">
    <property type="entry name" value="Chaperone J-domain"/>
    <property type="match status" value="1"/>
</dbReference>
<evidence type="ECO:0000256" key="2">
    <source>
        <dbReference type="SAM" id="Coils"/>
    </source>
</evidence>
<dbReference type="SMART" id="SM00271">
    <property type="entry name" value="DnaJ"/>
    <property type="match status" value="1"/>
</dbReference>
<evidence type="ECO:0000256" key="1">
    <source>
        <dbReference type="ARBA" id="ARBA00023186"/>
    </source>
</evidence>
<keyword evidence="2" id="KW-0175">Coiled coil</keyword>
<dbReference type="EMBL" id="LMXU01000164">
    <property type="protein sequence ID" value="KWT95767.1"/>
    <property type="molecule type" value="Genomic_DNA"/>
</dbReference>
<dbReference type="GeneID" id="300178422"/>
<dbReference type="Gene3D" id="1.10.287.110">
    <property type="entry name" value="DnaJ domain"/>
    <property type="match status" value="1"/>
</dbReference>
<organism evidence="4 5">
    <name type="scientific">Vibrio toranzoniae</name>
    <dbReference type="NCBI Taxonomy" id="1194427"/>
    <lineage>
        <taxon>Bacteria</taxon>
        <taxon>Pseudomonadati</taxon>
        <taxon>Pseudomonadota</taxon>
        <taxon>Gammaproteobacteria</taxon>
        <taxon>Vibrionales</taxon>
        <taxon>Vibrionaceae</taxon>
        <taxon>Vibrio</taxon>
    </lineage>
</organism>
<dbReference type="Proteomes" id="UP000057389">
    <property type="component" value="Unassembled WGS sequence"/>
</dbReference>
<accession>A0A109CYZ9</accession>
<feature type="coiled-coil region" evidence="2">
    <location>
        <begin position="62"/>
        <end position="99"/>
    </location>
</feature>
<keyword evidence="1" id="KW-0143">Chaperone</keyword>
<feature type="domain" description="J" evidence="3">
    <location>
        <begin position="113"/>
        <end position="169"/>
    </location>
</feature>
<dbReference type="CDD" id="cd06257">
    <property type="entry name" value="DnaJ"/>
    <property type="match status" value="1"/>
</dbReference>
<gene>
    <name evidence="4" type="ORF">APQ14_19670</name>
</gene>
<reference evidence="4 5" key="1">
    <citation type="submission" date="2015-11" db="EMBL/GenBank/DDBJ databases">
        <title>Draft WGS of Vibrio toranzoniae.</title>
        <authorList>
            <person name="Lasa A."/>
            <person name="Romalde J.L."/>
        </authorList>
    </citation>
    <scope>NUCLEOTIDE SEQUENCE [LARGE SCALE GENOMIC DNA]</scope>
    <source>
        <strain evidence="4 5">Vb 10.8</strain>
    </source>
</reference>
<protein>
    <recommendedName>
        <fullName evidence="3">J domain-containing protein</fullName>
    </recommendedName>
</protein>
<dbReference type="Pfam" id="PF00226">
    <property type="entry name" value="DnaJ"/>
    <property type="match status" value="1"/>
</dbReference>